<dbReference type="Proteomes" id="UP000243459">
    <property type="component" value="Chromosome 2"/>
</dbReference>
<keyword evidence="2" id="KW-1133">Transmembrane helix</keyword>
<evidence type="ECO:0000313" key="3">
    <source>
        <dbReference type="EMBL" id="ONK76866.1"/>
    </source>
</evidence>
<feature type="compositionally biased region" description="Polar residues" evidence="1">
    <location>
        <begin position="372"/>
        <end position="384"/>
    </location>
</feature>
<feature type="region of interest" description="Disordered" evidence="1">
    <location>
        <begin position="326"/>
        <end position="349"/>
    </location>
</feature>
<keyword evidence="2" id="KW-0472">Membrane</keyword>
<feature type="compositionally biased region" description="Basic and acidic residues" evidence="1">
    <location>
        <begin position="201"/>
        <end position="210"/>
    </location>
</feature>
<dbReference type="OMA" id="HCANNAN"/>
<feature type="transmembrane region" description="Helical" evidence="2">
    <location>
        <begin position="688"/>
        <end position="710"/>
    </location>
</feature>
<dbReference type="InterPro" id="IPR021916">
    <property type="entry name" value="DUF3527"/>
</dbReference>
<feature type="region of interest" description="Disordered" evidence="1">
    <location>
        <begin position="1"/>
        <end position="71"/>
    </location>
</feature>
<evidence type="ECO:0000256" key="2">
    <source>
        <dbReference type="SAM" id="Phobius"/>
    </source>
</evidence>
<feature type="compositionally biased region" description="Polar residues" evidence="1">
    <location>
        <begin position="24"/>
        <end position="41"/>
    </location>
</feature>
<proteinExistence type="predicted"/>
<feature type="compositionally biased region" description="Low complexity" evidence="1">
    <location>
        <begin position="124"/>
        <end position="146"/>
    </location>
</feature>
<name>A0A5P1FES2_ASPOF</name>
<feature type="region of interest" description="Disordered" evidence="1">
    <location>
        <begin position="363"/>
        <end position="396"/>
    </location>
</feature>
<dbReference type="Gramene" id="ONK76866">
    <property type="protein sequence ID" value="ONK76866"/>
    <property type="gene ID" value="A4U43_C02F670"/>
</dbReference>
<dbReference type="Pfam" id="PF12043">
    <property type="entry name" value="DUF3527"/>
    <property type="match status" value="2"/>
</dbReference>
<dbReference type="PANTHER" id="PTHR31390:SF12">
    <property type="entry name" value="PUTATIVE (DUF3527)-RELATED"/>
    <property type="match status" value="1"/>
</dbReference>
<dbReference type="PANTHER" id="PTHR31390">
    <property type="entry name" value="EXPRESSED PROTEIN"/>
    <property type="match status" value="1"/>
</dbReference>
<keyword evidence="2" id="KW-0812">Transmembrane</keyword>
<feature type="compositionally biased region" description="Low complexity" evidence="1">
    <location>
        <begin position="339"/>
        <end position="349"/>
    </location>
</feature>
<feature type="compositionally biased region" description="Polar residues" evidence="1">
    <location>
        <begin position="327"/>
        <end position="337"/>
    </location>
</feature>
<gene>
    <name evidence="3" type="ORF">A4U43_C02F670</name>
</gene>
<evidence type="ECO:0000313" key="4">
    <source>
        <dbReference type="Proteomes" id="UP000243459"/>
    </source>
</evidence>
<organism evidence="3 4">
    <name type="scientific">Asparagus officinalis</name>
    <name type="common">Garden asparagus</name>
    <dbReference type="NCBI Taxonomy" id="4686"/>
    <lineage>
        <taxon>Eukaryota</taxon>
        <taxon>Viridiplantae</taxon>
        <taxon>Streptophyta</taxon>
        <taxon>Embryophyta</taxon>
        <taxon>Tracheophyta</taxon>
        <taxon>Spermatophyta</taxon>
        <taxon>Magnoliopsida</taxon>
        <taxon>Liliopsida</taxon>
        <taxon>Asparagales</taxon>
        <taxon>Asparagaceae</taxon>
        <taxon>Asparagoideae</taxon>
        <taxon>Asparagus</taxon>
    </lineage>
</organism>
<dbReference type="OrthoDB" id="1898655at2759"/>
<accession>A0A5P1FES2</accession>
<dbReference type="AlphaFoldDB" id="A0A5P1FES2"/>
<reference evidence="4" key="1">
    <citation type="journal article" date="2017" name="Nat. Commun.">
        <title>The asparagus genome sheds light on the origin and evolution of a young Y chromosome.</title>
        <authorList>
            <person name="Harkess A."/>
            <person name="Zhou J."/>
            <person name="Xu C."/>
            <person name="Bowers J.E."/>
            <person name="Van der Hulst R."/>
            <person name="Ayyampalayam S."/>
            <person name="Mercati F."/>
            <person name="Riccardi P."/>
            <person name="McKain M.R."/>
            <person name="Kakrana A."/>
            <person name="Tang H."/>
            <person name="Ray J."/>
            <person name="Groenendijk J."/>
            <person name="Arikit S."/>
            <person name="Mathioni S.M."/>
            <person name="Nakano M."/>
            <person name="Shan H."/>
            <person name="Telgmann-Rauber A."/>
            <person name="Kanno A."/>
            <person name="Yue Z."/>
            <person name="Chen H."/>
            <person name="Li W."/>
            <person name="Chen Y."/>
            <person name="Xu X."/>
            <person name="Zhang Y."/>
            <person name="Luo S."/>
            <person name="Chen H."/>
            <person name="Gao J."/>
            <person name="Mao Z."/>
            <person name="Pires J.C."/>
            <person name="Luo M."/>
            <person name="Kudrna D."/>
            <person name="Wing R.A."/>
            <person name="Meyers B.C."/>
            <person name="Yi K."/>
            <person name="Kong H."/>
            <person name="Lavrijsen P."/>
            <person name="Sunseri F."/>
            <person name="Falavigna A."/>
            <person name="Ye Y."/>
            <person name="Leebens-Mack J.H."/>
            <person name="Chen G."/>
        </authorList>
    </citation>
    <scope>NUCLEOTIDE SEQUENCE [LARGE SCALE GENOMIC DNA]</scope>
    <source>
        <strain evidence="4">cv. DH0086</strain>
    </source>
</reference>
<feature type="compositionally biased region" description="Basic and acidic residues" evidence="1">
    <location>
        <begin position="159"/>
        <end position="172"/>
    </location>
</feature>
<evidence type="ECO:0000256" key="1">
    <source>
        <dbReference type="SAM" id="MobiDB-lite"/>
    </source>
</evidence>
<protein>
    <submittedName>
        <fullName evidence="3">Uncharacterized protein</fullName>
    </submittedName>
</protein>
<keyword evidence="4" id="KW-1185">Reference proteome</keyword>
<feature type="region of interest" description="Disordered" evidence="1">
    <location>
        <begin position="117"/>
        <end position="211"/>
    </location>
</feature>
<dbReference type="EMBL" id="CM007382">
    <property type="protein sequence ID" value="ONK76866.1"/>
    <property type="molecule type" value="Genomic_DNA"/>
</dbReference>
<sequence length="717" mass="80335">MHSKSQTENSEHKKIPPVDHNVQGKRSSLQYQTPRSSSEKVSSLEERKPSTSRNHQKTQLRRNMTGGDDVVKYMSNVPSYLQRLEKGDSVQEKALNFGVLDWGRLEKWAYLQKQVTYRREEDSPSSSNSSTPASFSTFGSSSQSASRNCPCAQTKHSPNKREHCRSSEEGQIRRPNVKGVSIDKPQNPDVGSNKVKSQIGRSEEEEKSRNCEQQSFSGNLYFTEDWLQDQCSVVEGMWDNLQESEQTRRISCDSAAAVGRKSFSGNFSVSDISYSCPLPSVSRNFEPSISNNLVYENKVPRTSAQRNDMTKISSKQDSTGKMIMKKTNISDNSLEENSTSHTRSIRSITPHCLLRNSSLREISSRKEVEQQAIPSESTQAENATSSRRNRRSPLRRILDPLLKPKNQFYFSGTTSNLTSDGSQQVSNDSSVEAQKQVMSLRHAFLKLAWKNGLPLFVFSADDDNVLASIMAKGNLAQKNDVGCIYTMFTAHELKKKGRVWMGQGNKSKKNDFAYNMIGQVMVSSSKSLRFASEDYFSIREFVCCGTELEPTNHQRVISPFSNELAAIIIQVPNEKPKGSTKISYDELHNEQKNESSRLPSVTAILPNGIHGISSEGEPSSLIERWRSGGSCDCGGWDEGCKLTVLTDNSPRNRSSNSSAGARRIELLPQIEDIENKHIFKMTAFREEVYTVEFGASVASVQAFAMCIAILHSRKLHR</sequence>